<evidence type="ECO:0000256" key="1">
    <source>
        <dbReference type="SAM" id="MobiDB-lite"/>
    </source>
</evidence>
<accession>A0A9P7RS44</accession>
<dbReference type="RefSeq" id="XP_043005195.1">
    <property type="nucleotide sequence ID" value="XM_043157827.1"/>
</dbReference>
<feature type="compositionally biased region" description="Basic residues" evidence="1">
    <location>
        <begin position="306"/>
        <end position="318"/>
    </location>
</feature>
<dbReference type="EMBL" id="CM032188">
    <property type="protein sequence ID" value="KAG7088724.1"/>
    <property type="molecule type" value="Genomic_DNA"/>
</dbReference>
<feature type="compositionally biased region" description="Acidic residues" evidence="1">
    <location>
        <begin position="441"/>
        <end position="451"/>
    </location>
</feature>
<dbReference type="KEGG" id="more:E1B28_012692"/>
<organism evidence="2 3">
    <name type="scientific">Marasmius oreades</name>
    <name type="common">fairy-ring Marasmius</name>
    <dbReference type="NCBI Taxonomy" id="181124"/>
    <lineage>
        <taxon>Eukaryota</taxon>
        <taxon>Fungi</taxon>
        <taxon>Dikarya</taxon>
        <taxon>Basidiomycota</taxon>
        <taxon>Agaricomycotina</taxon>
        <taxon>Agaricomycetes</taxon>
        <taxon>Agaricomycetidae</taxon>
        <taxon>Agaricales</taxon>
        <taxon>Marasmiineae</taxon>
        <taxon>Marasmiaceae</taxon>
        <taxon>Marasmius</taxon>
    </lineage>
</organism>
<reference evidence="2" key="1">
    <citation type="journal article" date="2021" name="Genome Biol. Evol.">
        <title>The assembled and annotated genome of the fairy-ring fungus Marasmius oreades.</title>
        <authorList>
            <person name="Hiltunen M."/>
            <person name="Ament-Velasquez S.L."/>
            <person name="Johannesson H."/>
        </authorList>
    </citation>
    <scope>NUCLEOTIDE SEQUENCE</scope>
    <source>
        <strain evidence="2">03SP1</strain>
    </source>
</reference>
<dbReference type="AlphaFoldDB" id="A0A9P7RS44"/>
<feature type="region of interest" description="Disordered" evidence="1">
    <location>
        <begin position="427"/>
        <end position="481"/>
    </location>
</feature>
<dbReference type="Proteomes" id="UP001049176">
    <property type="component" value="Chromosome 8"/>
</dbReference>
<protein>
    <submittedName>
        <fullName evidence="2">Uncharacterized protein</fullName>
    </submittedName>
</protein>
<dbReference type="OrthoDB" id="10607199at2759"/>
<proteinExistence type="predicted"/>
<keyword evidence="3" id="KW-1185">Reference proteome</keyword>
<feature type="compositionally biased region" description="Acidic residues" evidence="1">
    <location>
        <begin position="467"/>
        <end position="481"/>
    </location>
</feature>
<dbReference type="GeneID" id="66081767"/>
<evidence type="ECO:0000313" key="2">
    <source>
        <dbReference type="EMBL" id="KAG7088724.1"/>
    </source>
</evidence>
<evidence type="ECO:0000313" key="3">
    <source>
        <dbReference type="Proteomes" id="UP001049176"/>
    </source>
</evidence>
<comment type="caution">
    <text evidence="2">The sequence shown here is derived from an EMBL/GenBank/DDBJ whole genome shotgun (WGS) entry which is preliminary data.</text>
</comment>
<name>A0A9P7RS44_9AGAR</name>
<gene>
    <name evidence="2" type="ORF">E1B28_012692</name>
</gene>
<sequence length="481" mass="53993">MLFQSYHEVAGPNVRNRGLPLPYKLAESICKTLHRNANDELELIQALDEYGTTHLLAHVTSNDQRRINLRRGSEITNPEVDYKVLSPIVFKGDSAKRDLQKKMEKLAKQGNSRKDLEDGFCRCLYEYGRLYKRILFDGLNCTELKIPSSSIPILSSTKIIAFSFTPWDSDWSKVARDTILDVGIAYARVSHAERALIPAREDTVRIKNGQNPTLKLRPHRPEVDYPGNPTQVQTLEISALRERLKGCFSQSVAENSAILLLNDEERTKDVLNIVFGIDVGELGWKRGLKELFAFGAGEPSSNGQYRRPRSRSPSRSHYRGRERDYASHSQPQRRPNQIYMVDIKGIYERLLKTKLRPKDESLNTRIMAMKMGLSISGGGDFDGGRGGWSAGLDAEILIEIFNKMIHGTSIDEEHEVLQALPLPKLPSRAIPSASGSNDVGAGEDDSDEERDPNDIQQKPLGGNGGMVEDDFSDYGDSDEEY</sequence>
<feature type="region of interest" description="Disordered" evidence="1">
    <location>
        <begin position="299"/>
        <end position="334"/>
    </location>
</feature>